<accession>A0A2P2N408</accession>
<name>A0A2P2N408_RHIMU</name>
<organism evidence="1">
    <name type="scientific">Rhizophora mucronata</name>
    <name type="common">Asiatic mangrove</name>
    <dbReference type="NCBI Taxonomy" id="61149"/>
    <lineage>
        <taxon>Eukaryota</taxon>
        <taxon>Viridiplantae</taxon>
        <taxon>Streptophyta</taxon>
        <taxon>Embryophyta</taxon>
        <taxon>Tracheophyta</taxon>
        <taxon>Spermatophyta</taxon>
        <taxon>Magnoliopsida</taxon>
        <taxon>eudicotyledons</taxon>
        <taxon>Gunneridae</taxon>
        <taxon>Pentapetalae</taxon>
        <taxon>rosids</taxon>
        <taxon>fabids</taxon>
        <taxon>Malpighiales</taxon>
        <taxon>Rhizophoraceae</taxon>
        <taxon>Rhizophora</taxon>
    </lineage>
</organism>
<protein>
    <submittedName>
        <fullName evidence="1">Uncharacterized protein</fullName>
    </submittedName>
</protein>
<reference evidence="1" key="1">
    <citation type="submission" date="2018-02" db="EMBL/GenBank/DDBJ databases">
        <title>Rhizophora mucronata_Transcriptome.</title>
        <authorList>
            <person name="Meera S.P."/>
            <person name="Sreeshan A."/>
            <person name="Augustine A."/>
        </authorList>
    </citation>
    <scope>NUCLEOTIDE SEQUENCE</scope>
    <source>
        <tissue evidence="1">Leaf</tissue>
    </source>
</reference>
<evidence type="ECO:0000313" key="1">
    <source>
        <dbReference type="EMBL" id="MBX37204.1"/>
    </source>
</evidence>
<sequence length="44" mass="4751">MGFFLFQNQKPHPLHLVGPNASVAQTLVGNYVGLLCKTITPLQG</sequence>
<dbReference type="EMBL" id="GGEC01056720">
    <property type="protein sequence ID" value="MBX37204.1"/>
    <property type="molecule type" value="Transcribed_RNA"/>
</dbReference>
<dbReference type="AlphaFoldDB" id="A0A2P2N408"/>
<proteinExistence type="predicted"/>